<reference evidence="2" key="1">
    <citation type="submission" date="2022-01" db="EMBL/GenBank/DDBJ databases">
        <authorList>
            <person name="Criscuolo A."/>
        </authorList>
    </citation>
    <scope>NUCLEOTIDE SEQUENCE</scope>
    <source>
        <strain evidence="2">CIP111892</strain>
    </source>
</reference>
<dbReference type="InterPro" id="IPR029063">
    <property type="entry name" value="SAM-dependent_MTases_sf"/>
</dbReference>
<comment type="caution">
    <text evidence="2">The sequence shown here is derived from an EMBL/GenBank/DDBJ whole genome shotgun (WGS) entry which is preliminary data.</text>
</comment>
<dbReference type="EMBL" id="CAKMMG010000008">
    <property type="protein sequence ID" value="CAH1218025.1"/>
    <property type="molecule type" value="Genomic_DNA"/>
</dbReference>
<sequence length="319" mass="35525">MKQVQTGEIPAYIYTYACSGDELDLCGMELRCLFGQAIPPGIFASSINVEVSRSPFIKERIDVMYAGDSLPEIYKQTEQVEVDGKTFKVIFVKTNDLSPEEKIEYDERRVIEREIGLRIEGEADVNRPELVYGIVTLGGRWYFGAYHKNQATWFRQMKKPRSYSIALSTRVARAAVNMAVPQPAGIRAIDPCCGIGTVMVEALSMGIDIVGRDINPFIAAGARTNIAHFGFESEVTLGDIADITEHYDAAVVDMPYNLYSSITPEEQFDILVNARRIADRVVIVAIEAMDEMIAAAGFEIIDRCVAKKGLFSRHLMLCI</sequence>
<dbReference type="Gene3D" id="3.40.50.150">
    <property type="entry name" value="Vaccinia Virus protein VP39"/>
    <property type="match status" value="1"/>
</dbReference>
<organism evidence="2 3">
    <name type="scientific">Paenibacillus auburnensis</name>
    <dbReference type="NCBI Taxonomy" id="2905649"/>
    <lineage>
        <taxon>Bacteria</taxon>
        <taxon>Bacillati</taxon>
        <taxon>Bacillota</taxon>
        <taxon>Bacilli</taxon>
        <taxon>Bacillales</taxon>
        <taxon>Paenibacillaceae</taxon>
        <taxon>Paenibacillus</taxon>
    </lineage>
</organism>
<dbReference type="Pfam" id="PF01170">
    <property type="entry name" value="UPF0020"/>
    <property type="match status" value="1"/>
</dbReference>
<gene>
    <name evidence="2" type="ORF">PAECIP111892_04530</name>
</gene>
<evidence type="ECO:0000313" key="2">
    <source>
        <dbReference type="EMBL" id="CAH1218025.1"/>
    </source>
</evidence>
<proteinExistence type="predicted"/>
<dbReference type="Proteomes" id="UP000838324">
    <property type="component" value="Unassembled WGS sequence"/>
</dbReference>
<dbReference type="CDD" id="cd02440">
    <property type="entry name" value="AdoMet_MTases"/>
    <property type="match status" value="1"/>
</dbReference>
<protein>
    <recommendedName>
        <fullName evidence="1">Ribosomal RNA large subunit methyltransferase K/L-like methyltransferase domain-containing protein</fullName>
    </recommendedName>
</protein>
<accession>A0ABM9CLS4</accession>
<feature type="domain" description="Ribosomal RNA large subunit methyltransferase K/L-like methyltransferase" evidence="1">
    <location>
        <begin position="163"/>
        <end position="256"/>
    </location>
</feature>
<evidence type="ECO:0000259" key="1">
    <source>
        <dbReference type="Pfam" id="PF01170"/>
    </source>
</evidence>
<dbReference type="SUPFAM" id="SSF53335">
    <property type="entry name" value="S-adenosyl-L-methionine-dependent methyltransferases"/>
    <property type="match status" value="1"/>
</dbReference>
<dbReference type="PANTHER" id="PTHR14911:SF13">
    <property type="entry name" value="TRNA (GUANINE(6)-N2)-METHYLTRANSFERASE THUMP3"/>
    <property type="match status" value="1"/>
</dbReference>
<evidence type="ECO:0000313" key="3">
    <source>
        <dbReference type="Proteomes" id="UP000838324"/>
    </source>
</evidence>
<dbReference type="RefSeq" id="WP_236336391.1">
    <property type="nucleotide sequence ID" value="NZ_CAKMMG010000008.1"/>
</dbReference>
<dbReference type="PANTHER" id="PTHR14911">
    <property type="entry name" value="THUMP DOMAIN-CONTAINING"/>
    <property type="match status" value="1"/>
</dbReference>
<dbReference type="InterPro" id="IPR000241">
    <property type="entry name" value="RlmKL-like_Mtase"/>
</dbReference>
<keyword evidence="3" id="KW-1185">Reference proteome</keyword>
<name>A0ABM9CLS4_9BACL</name>